<dbReference type="EMBL" id="AFAR01000225">
    <property type="protein sequence ID" value="EGF25502.1"/>
    <property type="molecule type" value="Genomic_DNA"/>
</dbReference>
<dbReference type="AlphaFoldDB" id="F2AXW2"/>
<organism evidence="1 2">
    <name type="scientific">Rhodopirellula baltica WH47</name>
    <dbReference type="NCBI Taxonomy" id="991778"/>
    <lineage>
        <taxon>Bacteria</taxon>
        <taxon>Pseudomonadati</taxon>
        <taxon>Planctomycetota</taxon>
        <taxon>Planctomycetia</taxon>
        <taxon>Pirellulales</taxon>
        <taxon>Pirellulaceae</taxon>
        <taxon>Rhodopirellula</taxon>
    </lineage>
</organism>
<evidence type="ECO:0000313" key="1">
    <source>
        <dbReference type="EMBL" id="EGF25502.1"/>
    </source>
</evidence>
<gene>
    <name evidence="1" type="ORF">RBWH47_03435</name>
</gene>
<accession>F2AXW2</accession>
<comment type="caution">
    <text evidence="1">The sequence shown here is derived from an EMBL/GenBank/DDBJ whole genome shotgun (WGS) entry which is preliminary data.</text>
</comment>
<name>F2AXW2_RHOBT</name>
<protein>
    <submittedName>
        <fullName evidence="1">Uncharacterized protein</fullName>
    </submittedName>
</protein>
<reference evidence="1 2" key="1">
    <citation type="journal article" date="2013" name="Mar. Genomics">
        <title>Expression of sulfatases in Rhodopirellula baltica and the diversity of sulfatases in the genus Rhodopirellula.</title>
        <authorList>
            <person name="Wegner C.E."/>
            <person name="Richter-Heitmann T."/>
            <person name="Klindworth A."/>
            <person name="Klockow C."/>
            <person name="Richter M."/>
            <person name="Achstetter T."/>
            <person name="Glockner F.O."/>
            <person name="Harder J."/>
        </authorList>
    </citation>
    <scope>NUCLEOTIDE SEQUENCE [LARGE SCALE GENOMIC DNA]</scope>
    <source>
        <strain evidence="1 2">WH47</strain>
    </source>
</reference>
<evidence type="ECO:0000313" key="2">
    <source>
        <dbReference type="Proteomes" id="UP000006222"/>
    </source>
</evidence>
<sequence length="58" mass="6643">MKNQTLDWNAKRSTEAIGRSLNDEREIELTTQISMAAIRGRNNQPVILRLSLSNRMTV</sequence>
<dbReference type="Proteomes" id="UP000006222">
    <property type="component" value="Unassembled WGS sequence"/>
</dbReference>
<proteinExistence type="predicted"/>